<name>A0A1M4U984_9FIRM</name>
<evidence type="ECO:0000313" key="2">
    <source>
        <dbReference type="Proteomes" id="UP000184251"/>
    </source>
</evidence>
<reference evidence="1 2" key="1">
    <citation type="submission" date="2016-11" db="EMBL/GenBank/DDBJ databases">
        <authorList>
            <person name="Jaros S."/>
            <person name="Januszkiewicz K."/>
            <person name="Wedrychowicz H."/>
        </authorList>
    </citation>
    <scope>NUCLEOTIDE SEQUENCE [LARGE SCALE GENOMIC DNA]</scope>
    <source>
        <strain evidence="1 2">DSM 14828</strain>
    </source>
</reference>
<organism evidence="1 2">
    <name type="scientific">Alkalibacter saccharofermentans DSM 14828</name>
    <dbReference type="NCBI Taxonomy" id="1120975"/>
    <lineage>
        <taxon>Bacteria</taxon>
        <taxon>Bacillati</taxon>
        <taxon>Bacillota</taxon>
        <taxon>Clostridia</taxon>
        <taxon>Eubacteriales</taxon>
        <taxon>Eubacteriaceae</taxon>
        <taxon>Alkalibacter</taxon>
    </lineage>
</organism>
<dbReference type="OrthoDB" id="2057137at2"/>
<dbReference type="STRING" id="1120975.SAMN02746064_00683"/>
<protein>
    <submittedName>
        <fullName evidence="1">Uncharacterized protein</fullName>
    </submittedName>
</protein>
<evidence type="ECO:0000313" key="1">
    <source>
        <dbReference type="EMBL" id="SHE53123.1"/>
    </source>
</evidence>
<sequence>MDYNLIDQDTAVMLLRQMGAKVHTNHGLICKVEFSKEDIDVEYIYTVSRKNEFMLQRIKPYPLGAGMFTTINDLVEYIKYDIDRLSNASNSKMFGMFVSENKKLNRIVYYLESLFLHYNVPRDDMRELDEMIEELEKKIVGLTHNCPEIKIK</sequence>
<dbReference type="EMBL" id="FQTU01000003">
    <property type="protein sequence ID" value="SHE53123.1"/>
    <property type="molecule type" value="Genomic_DNA"/>
</dbReference>
<gene>
    <name evidence="1" type="ORF">SAMN02746064_00683</name>
</gene>
<accession>A0A1M4U984</accession>
<dbReference type="Proteomes" id="UP000184251">
    <property type="component" value="Unassembled WGS sequence"/>
</dbReference>
<dbReference type="RefSeq" id="WP_073269680.1">
    <property type="nucleotide sequence ID" value="NZ_FQTU01000003.1"/>
</dbReference>
<dbReference type="AlphaFoldDB" id="A0A1M4U984"/>
<proteinExistence type="predicted"/>
<keyword evidence="2" id="KW-1185">Reference proteome</keyword>